<dbReference type="GO" id="GO:0003729">
    <property type="term" value="F:mRNA binding"/>
    <property type="evidence" value="ECO:0007669"/>
    <property type="project" value="TreeGrafter"/>
</dbReference>
<dbReference type="GO" id="GO:0006412">
    <property type="term" value="P:translation"/>
    <property type="evidence" value="ECO:0007669"/>
    <property type="project" value="InterPro"/>
</dbReference>
<dbReference type="PROSITE" id="PS00783">
    <property type="entry name" value="RIBOSOMAL_L13"/>
    <property type="match status" value="1"/>
</dbReference>
<dbReference type="SUPFAM" id="SSF52161">
    <property type="entry name" value="Ribosomal protein L13"/>
    <property type="match status" value="1"/>
</dbReference>
<dbReference type="NCBIfam" id="TIGR01066">
    <property type="entry name" value="rplM_bact"/>
    <property type="match status" value="1"/>
</dbReference>
<dbReference type="OrthoDB" id="274622at2759"/>
<sequence length="184" mass="21707">MIYSWERMSSKISQQWAVFARMWYLIDATKQPPGRIAKAVKPILEGRHKPIYHPLSDVGDHVVIINTYHIAFSKDKWRTKIYKHHTGYPGGYSETPAYRMHEKDSTIIVKKAIYGMLPKDLRRHDMMKRLHLFPDENIPDDIRANICEQIKPPREIPKALPEYSEEEQAAFPRLWLPKDSEVKR</sequence>
<keyword evidence="5 8" id="KW-0687">Ribonucleoprotein</keyword>
<dbReference type="GO" id="GO:0003735">
    <property type="term" value="F:structural constituent of ribosome"/>
    <property type="evidence" value="ECO:0007669"/>
    <property type="project" value="InterPro"/>
</dbReference>
<dbReference type="InterPro" id="IPR036899">
    <property type="entry name" value="Ribosomal_uL13_sf"/>
</dbReference>
<dbReference type="FunFam" id="3.90.1180.10:FF:000030">
    <property type="entry name" value="39S ribosomal protein L13, mitochondrial"/>
    <property type="match status" value="1"/>
</dbReference>
<dbReference type="PANTHER" id="PTHR11545">
    <property type="entry name" value="RIBOSOMAL PROTEIN L13"/>
    <property type="match status" value="1"/>
</dbReference>
<dbReference type="CDD" id="cd00392">
    <property type="entry name" value="Ribosomal_L13"/>
    <property type="match status" value="1"/>
</dbReference>
<dbReference type="GeneID" id="110988164"/>
<evidence type="ECO:0000313" key="9">
    <source>
        <dbReference type="Proteomes" id="UP000694845"/>
    </source>
</evidence>
<dbReference type="KEGG" id="aplc:110988164"/>
<dbReference type="GO" id="GO:0005762">
    <property type="term" value="C:mitochondrial large ribosomal subunit"/>
    <property type="evidence" value="ECO:0007669"/>
    <property type="project" value="TreeGrafter"/>
</dbReference>
<dbReference type="PANTHER" id="PTHR11545:SF2">
    <property type="entry name" value="LARGE RIBOSOMAL SUBUNIT PROTEIN UL13M"/>
    <property type="match status" value="1"/>
</dbReference>
<dbReference type="Proteomes" id="UP000694845">
    <property type="component" value="Unplaced"/>
</dbReference>
<evidence type="ECO:0000256" key="3">
    <source>
        <dbReference type="ARBA" id="ARBA00022980"/>
    </source>
</evidence>
<dbReference type="HAMAP" id="MF_01366">
    <property type="entry name" value="Ribosomal_uL13"/>
    <property type="match status" value="1"/>
</dbReference>
<evidence type="ECO:0000256" key="6">
    <source>
        <dbReference type="ARBA" id="ARBA00068950"/>
    </source>
</evidence>
<dbReference type="Gene3D" id="3.90.1180.10">
    <property type="entry name" value="Ribosomal protein L13"/>
    <property type="match status" value="1"/>
</dbReference>
<dbReference type="PIRSF" id="PIRSF002181">
    <property type="entry name" value="Ribosomal_L13"/>
    <property type="match status" value="1"/>
</dbReference>
<evidence type="ECO:0000256" key="8">
    <source>
        <dbReference type="RuleBase" id="RU003877"/>
    </source>
</evidence>
<dbReference type="InterPro" id="IPR005823">
    <property type="entry name" value="Ribosomal_uL13_bac-type"/>
</dbReference>
<dbReference type="OMA" id="HKPIYTP"/>
<evidence type="ECO:0000256" key="7">
    <source>
        <dbReference type="ARBA" id="ARBA00075605"/>
    </source>
</evidence>
<comment type="similarity">
    <text evidence="2 8">Belongs to the universal ribosomal protein uL13 family.</text>
</comment>
<gene>
    <name evidence="10" type="primary">LOC110988164</name>
</gene>
<dbReference type="InterPro" id="IPR005822">
    <property type="entry name" value="Ribosomal_uL13"/>
</dbReference>
<evidence type="ECO:0000256" key="1">
    <source>
        <dbReference type="ARBA" id="ARBA00004173"/>
    </source>
</evidence>
<dbReference type="AlphaFoldDB" id="A0A8B7ZNF7"/>
<protein>
    <recommendedName>
        <fullName evidence="6">Large ribosomal subunit protein uL13m</fullName>
    </recommendedName>
    <alternativeName>
        <fullName evidence="7">39S ribosomal protein L13, mitochondrial</fullName>
    </alternativeName>
</protein>
<comment type="subcellular location">
    <subcellularLocation>
        <location evidence="1">Mitochondrion</location>
    </subcellularLocation>
</comment>
<dbReference type="GO" id="GO:0017148">
    <property type="term" value="P:negative regulation of translation"/>
    <property type="evidence" value="ECO:0007669"/>
    <property type="project" value="TreeGrafter"/>
</dbReference>
<organism evidence="9 10">
    <name type="scientific">Acanthaster planci</name>
    <name type="common">Crown-of-thorns starfish</name>
    <dbReference type="NCBI Taxonomy" id="133434"/>
    <lineage>
        <taxon>Eukaryota</taxon>
        <taxon>Metazoa</taxon>
        <taxon>Echinodermata</taxon>
        <taxon>Eleutherozoa</taxon>
        <taxon>Asterozoa</taxon>
        <taxon>Asteroidea</taxon>
        <taxon>Valvatacea</taxon>
        <taxon>Valvatida</taxon>
        <taxon>Acanthasteridae</taxon>
        <taxon>Acanthaster</taxon>
    </lineage>
</organism>
<dbReference type="CTD" id="28998"/>
<keyword evidence="4" id="KW-0496">Mitochondrion</keyword>
<dbReference type="InterPro" id="IPR023563">
    <property type="entry name" value="Ribosomal_uL13_CS"/>
</dbReference>
<accession>A0A8B7ZNF7</accession>
<evidence type="ECO:0000256" key="4">
    <source>
        <dbReference type="ARBA" id="ARBA00023128"/>
    </source>
</evidence>
<evidence type="ECO:0000256" key="5">
    <source>
        <dbReference type="ARBA" id="ARBA00023274"/>
    </source>
</evidence>
<dbReference type="Pfam" id="PF00572">
    <property type="entry name" value="Ribosomal_L13"/>
    <property type="match status" value="1"/>
</dbReference>
<name>A0A8B7ZNF7_ACAPL</name>
<evidence type="ECO:0000313" key="10">
    <source>
        <dbReference type="RefSeq" id="XP_022107133.1"/>
    </source>
</evidence>
<keyword evidence="9" id="KW-1185">Reference proteome</keyword>
<keyword evidence="3 8" id="KW-0689">Ribosomal protein</keyword>
<reference evidence="10" key="1">
    <citation type="submission" date="2025-08" db="UniProtKB">
        <authorList>
            <consortium name="RefSeq"/>
        </authorList>
    </citation>
    <scope>IDENTIFICATION</scope>
</reference>
<proteinExistence type="inferred from homology"/>
<dbReference type="RefSeq" id="XP_022107133.1">
    <property type="nucleotide sequence ID" value="XM_022251441.1"/>
</dbReference>
<evidence type="ECO:0000256" key="2">
    <source>
        <dbReference type="ARBA" id="ARBA00006227"/>
    </source>
</evidence>